<dbReference type="FunFam" id="3.80.10.10:FF:000041">
    <property type="entry name" value="LRR receptor-like serine/threonine-protein kinase ERECTA"/>
    <property type="match status" value="1"/>
</dbReference>
<dbReference type="InterPro" id="IPR053038">
    <property type="entry name" value="RLP_Defense"/>
</dbReference>
<organism evidence="3">
    <name type="scientific">Minutocellus polymorphus</name>
    <dbReference type="NCBI Taxonomy" id="265543"/>
    <lineage>
        <taxon>Eukaryota</taxon>
        <taxon>Sar</taxon>
        <taxon>Stramenopiles</taxon>
        <taxon>Ochrophyta</taxon>
        <taxon>Bacillariophyta</taxon>
        <taxon>Mediophyceae</taxon>
        <taxon>Cymatosirophycidae</taxon>
        <taxon>Cymatosirales</taxon>
        <taxon>Cymatosiraceae</taxon>
        <taxon>Minutocellus</taxon>
    </lineage>
</organism>
<reference evidence="3" key="1">
    <citation type="submission" date="2021-01" db="EMBL/GenBank/DDBJ databases">
        <authorList>
            <person name="Corre E."/>
            <person name="Pelletier E."/>
            <person name="Niang G."/>
            <person name="Scheremetjew M."/>
            <person name="Finn R."/>
            <person name="Kale V."/>
            <person name="Holt S."/>
            <person name="Cochrane G."/>
            <person name="Meng A."/>
            <person name="Brown T."/>
            <person name="Cohen L."/>
        </authorList>
    </citation>
    <scope>NUCLEOTIDE SEQUENCE</scope>
    <source>
        <strain evidence="3">CCMP3303</strain>
    </source>
</reference>
<accession>A0A6U0LHF2</accession>
<protein>
    <recommendedName>
        <fullName evidence="5">L domain-like protein</fullName>
    </recommendedName>
</protein>
<proteinExistence type="predicted"/>
<keyword evidence="2" id="KW-0677">Repeat</keyword>
<dbReference type="SUPFAM" id="SSF52058">
    <property type="entry name" value="L domain-like"/>
    <property type="match status" value="1"/>
</dbReference>
<evidence type="ECO:0000313" key="3">
    <source>
        <dbReference type="EMBL" id="CAD8378690.1"/>
    </source>
</evidence>
<dbReference type="Pfam" id="PF13855">
    <property type="entry name" value="LRR_8"/>
    <property type="match status" value="1"/>
</dbReference>
<dbReference type="InterPro" id="IPR001611">
    <property type="entry name" value="Leu-rich_rpt"/>
</dbReference>
<dbReference type="EMBL" id="HBEJ01017398">
    <property type="protein sequence ID" value="CAD8378690.1"/>
    <property type="molecule type" value="Transcribed_RNA"/>
</dbReference>
<dbReference type="AlphaFoldDB" id="A0A6U0LHF2"/>
<evidence type="ECO:0000256" key="1">
    <source>
        <dbReference type="ARBA" id="ARBA00022614"/>
    </source>
</evidence>
<dbReference type="PANTHER" id="PTHR48064">
    <property type="entry name" value="OS01G0750400 PROTEIN"/>
    <property type="match status" value="1"/>
</dbReference>
<dbReference type="Gene3D" id="3.80.10.10">
    <property type="entry name" value="Ribonuclease Inhibitor"/>
    <property type="match status" value="1"/>
</dbReference>
<gene>
    <name evidence="3" type="ORF">MPOL1434_LOCUS10159</name>
    <name evidence="4" type="ORF">MPOL1434_LOCUS10161</name>
</gene>
<keyword evidence="1" id="KW-0433">Leucine-rich repeat</keyword>
<name>A0A6U0LHF2_9STRA</name>
<evidence type="ECO:0000256" key="2">
    <source>
        <dbReference type="ARBA" id="ARBA00022737"/>
    </source>
</evidence>
<dbReference type="EMBL" id="HBEJ01017400">
    <property type="protein sequence ID" value="CAD8378694.1"/>
    <property type="molecule type" value="Transcribed_RNA"/>
</dbReference>
<dbReference type="InterPro" id="IPR032675">
    <property type="entry name" value="LRR_dom_sf"/>
</dbReference>
<evidence type="ECO:0008006" key="5">
    <source>
        <dbReference type="Google" id="ProtNLM"/>
    </source>
</evidence>
<evidence type="ECO:0000313" key="4">
    <source>
        <dbReference type="EMBL" id="CAD8378694.1"/>
    </source>
</evidence>
<sequence>MSKNEFGGNIPEGLEECTGLKKLRLNNNILVGSIPEWMGDLDELRELLLATNRLSGPIPEELGELTQLNQLTLEFNEITGKVSTDLCDYNVMRLSADCEGANAPVECECCTACCDSNGCVQLSGVSATARTAGLG</sequence>
<dbReference type="PANTHER" id="PTHR48064:SF8">
    <property type="entry name" value="RECEPTOR PROTEIN-TYROSINE KINASE CEPR2-LIKE"/>
    <property type="match status" value="1"/>
</dbReference>